<feature type="domain" description="YjeF C-terminal" evidence="20">
    <location>
        <begin position="227"/>
        <end position="492"/>
    </location>
</feature>
<keyword evidence="10 17" id="KW-0520">NAD</keyword>
<comment type="caution">
    <text evidence="22">The sequence shown here is derived from an EMBL/GenBank/DDBJ whole genome shotgun (WGS) entry which is preliminary data.</text>
</comment>
<evidence type="ECO:0000313" key="23">
    <source>
        <dbReference type="Proteomes" id="UP000323708"/>
    </source>
</evidence>
<keyword evidence="23" id="KW-1185">Reference proteome</keyword>
<evidence type="ECO:0000256" key="13">
    <source>
        <dbReference type="ARBA" id="ARBA00023268"/>
    </source>
</evidence>
<comment type="catalytic activity">
    <reaction evidence="16 17 19">
        <text>(6S)-NADPHX + ADP = AMP + phosphate + NADPH + H(+)</text>
        <dbReference type="Rhea" id="RHEA:32235"/>
        <dbReference type="ChEBI" id="CHEBI:15378"/>
        <dbReference type="ChEBI" id="CHEBI:43474"/>
        <dbReference type="ChEBI" id="CHEBI:57783"/>
        <dbReference type="ChEBI" id="CHEBI:64076"/>
        <dbReference type="ChEBI" id="CHEBI:456215"/>
        <dbReference type="ChEBI" id="CHEBI:456216"/>
        <dbReference type="EC" id="4.2.1.136"/>
    </reaction>
</comment>
<keyword evidence="11 18" id="KW-0413">Isomerase</keyword>
<dbReference type="GO" id="GO:0005524">
    <property type="term" value="F:ATP binding"/>
    <property type="evidence" value="ECO:0007669"/>
    <property type="project" value="UniProtKB-UniRule"/>
</dbReference>
<feature type="binding site" evidence="18">
    <location>
        <position position="163"/>
    </location>
    <ligand>
        <name>K(+)</name>
        <dbReference type="ChEBI" id="CHEBI:29103"/>
    </ligand>
</feature>
<organism evidence="22 23">
    <name type="scientific">Pseudohalioglobus sediminis</name>
    <dbReference type="NCBI Taxonomy" id="2606449"/>
    <lineage>
        <taxon>Bacteria</taxon>
        <taxon>Pseudomonadati</taxon>
        <taxon>Pseudomonadota</taxon>
        <taxon>Gammaproteobacteria</taxon>
        <taxon>Cellvibrionales</taxon>
        <taxon>Halieaceae</taxon>
        <taxon>Pseudohalioglobus</taxon>
    </lineage>
</organism>
<keyword evidence="9 18" id="KW-0630">Potassium</keyword>
<keyword evidence="7 17" id="KW-0067">ATP-binding</keyword>
<evidence type="ECO:0000256" key="15">
    <source>
        <dbReference type="ARBA" id="ARBA00048238"/>
    </source>
</evidence>
<evidence type="ECO:0000256" key="12">
    <source>
        <dbReference type="ARBA" id="ARBA00023239"/>
    </source>
</evidence>
<comment type="catalytic activity">
    <reaction evidence="2 18 19">
        <text>(6R)-NADPHX = (6S)-NADPHX</text>
        <dbReference type="Rhea" id="RHEA:32227"/>
        <dbReference type="ChEBI" id="CHEBI:64076"/>
        <dbReference type="ChEBI" id="CHEBI:64077"/>
        <dbReference type="EC" id="5.1.99.6"/>
    </reaction>
</comment>
<dbReference type="SUPFAM" id="SSF64153">
    <property type="entry name" value="YjeF N-terminal domain-like"/>
    <property type="match status" value="1"/>
</dbReference>
<keyword evidence="5 18" id="KW-0479">Metal-binding</keyword>
<comment type="similarity">
    <text evidence="4 19">In the C-terminal section; belongs to the NnrD/CARKD family.</text>
</comment>
<evidence type="ECO:0000256" key="16">
    <source>
        <dbReference type="ARBA" id="ARBA00049209"/>
    </source>
</evidence>
<feature type="binding site" evidence="18">
    <location>
        <begin position="63"/>
        <end position="67"/>
    </location>
    <ligand>
        <name>(6S)-NADPHX</name>
        <dbReference type="ChEBI" id="CHEBI:64076"/>
    </ligand>
</feature>
<feature type="binding site" evidence="18">
    <location>
        <position position="127"/>
    </location>
    <ligand>
        <name>K(+)</name>
        <dbReference type="ChEBI" id="CHEBI:29103"/>
    </ligand>
</feature>
<feature type="binding site" evidence="17">
    <location>
        <position position="435"/>
    </location>
    <ligand>
        <name>AMP</name>
        <dbReference type="ChEBI" id="CHEBI:456215"/>
    </ligand>
</feature>
<proteinExistence type="inferred from homology"/>
<dbReference type="InterPro" id="IPR000631">
    <property type="entry name" value="CARKD"/>
</dbReference>
<dbReference type="GO" id="GO:0110051">
    <property type="term" value="P:metabolite repair"/>
    <property type="evidence" value="ECO:0007669"/>
    <property type="project" value="TreeGrafter"/>
</dbReference>
<dbReference type="EC" id="4.2.1.136" evidence="19"/>
<feature type="binding site" evidence="18">
    <location>
        <position position="142"/>
    </location>
    <ligand>
        <name>(6S)-NADPHX</name>
        <dbReference type="ChEBI" id="CHEBI:64076"/>
    </ligand>
</feature>
<dbReference type="PROSITE" id="PS01050">
    <property type="entry name" value="YJEF_C_2"/>
    <property type="match status" value="1"/>
</dbReference>
<dbReference type="PANTHER" id="PTHR12592">
    <property type="entry name" value="ATP-DEPENDENT (S)-NAD(P)H-HYDRATE DEHYDRATASE FAMILY MEMBER"/>
    <property type="match status" value="1"/>
</dbReference>
<comment type="catalytic activity">
    <reaction evidence="1 18 19">
        <text>(6R)-NADHX = (6S)-NADHX</text>
        <dbReference type="Rhea" id="RHEA:32215"/>
        <dbReference type="ChEBI" id="CHEBI:64074"/>
        <dbReference type="ChEBI" id="CHEBI:64075"/>
        <dbReference type="EC" id="5.1.99.6"/>
    </reaction>
</comment>
<dbReference type="Pfam" id="PF01256">
    <property type="entry name" value="Carb_kinase"/>
    <property type="match status" value="1"/>
</dbReference>
<dbReference type="RefSeq" id="WP_149612734.1">
    <property type="nucleotide sequence ID" value="NZ_VTUX01000009.1"/>
</dbReference>
<protein>
    <recommendedName>
        <fullName evidence="19">Bifunctional NAD(P)H-hydrate repair enzyme</fullName>
    </recommendedName>
    <alternativeName>
        <fullName evidence="19">Nicotinamide nucleotide repair protein</fullName>
    </alternativeName>
    <domain>
        <recommendedName>
            <fullName evidence="19">ADP-dependent (S)-NAD(P)H-hydrate dehydratase</fullName>
            <ecNumber evidence="19">4.2.1.136</ecNumber>
        </recommendedName>
        <alternativeName>
            <fullName evidence="19">ADP-dependent NAD(P)HX dehydratase</fullName>
        </alternativeName>
    </domain>
    <domain>
        <recommendedName>
            <fullName evidence="19">NAD(P)H-hydrate epimerase</fullName>
            <ecNumber evidence="19">5.1.99.6</ecNumber>
        </recommendedName>
    </domain>
</protein>
<feature type="binding site" evidence="17">
    <location>
        <position position="323"/>
    </location>
    <ligand>
        <name>(6S)-NADPHX</name>
        <dbReference type="ChEBI" id="CHEBI:64076"/>
    </ligand>
</feature>
<evidence type="ECO:0000256" key="19">
    <source>
        <dbReference type="PIRNR" id="PIRNR017184"/>
    </source>
</evidence>
<dbReference type="GO" id="GO:0046872">
    <property type="term" value="F:metal ion binding"/>
    <property type="evidence" value="ECO:0007669"/>
    <property type="project" value="UniProtKB-UniRule"/>
</dbReference>
<dbReference type="SUPFAM" id="SSF53613">
    <property type="entry name" value="Ribokinase-like"/>
    <property type="match status" value="1"/>
</dbReference>
<dbReference type="NCBIfam" id="TIGR00197">
    <property type="entry name" value="yjeF_nterm"/>
    <property type="match status" value="1"/>
</dbReference>
<evidence type="ECO:0000256" key="3">
    <source>
        <dbReference type="ARBA" id="ARBA00006001"/>
    </source>
</evidence>
<feature type="binding site" evidence="18">
    <location>
        <position position="160"/>
    </location>
    <ligand>
        <name>(6S)-NADPHX</name>
        <dbReference type="ChEBI" id="CHEBI:64076"/>
    </ligand>
</feature>
<feature type="binding site" evidence="17">
    <location>
        <position position="262"/>
    </location>
    <ligand>
        <name>(6S)-NADPHX</name>
        <dbReference type="ChEBI" id="CHEBI:64076"/>
    </ligand>
</feature>
<evidence type="ECO:0000256" key="2">
    <source>
        <dbReference type="ARBA" id="ARBA00000909"/>
    </source>
</evidence>
<keyword evidence="6 17" id="KW-0547">Nucleotide-binding</keyword>
<gene>
    <name evidence="18" type="primary">nnrE</name>
    <name evidence="17" type="synonym">nnrD</name>
    <name evidence="22" type="ORF">F0M18_17365</name>
</gene>
<dbReference type="InterPro" id="IPR036652">
    <property type="entry name" value="YjeF_N_dom_sf"/>
</dbReference>
<evidence type="ECO:0000256" key="1">
    <source>
        <dbReference type="ARBA" id="ARBA00000013"/>
    </source>
</evidence>
<comment type="cofactor">
    <cofactor evidence="17">
        <name>Mg(2+)</name>
        <dbReference type="ChEBI" id="CHEBI:18420"/>
    </cofactor>
</comment>
<dbReference type="CDD" id="cd01171">
    <property type="entry name" value="YXKO-related"/>
    <property type="match status" value="1"/>
</dbReference>
<evidence type="ECO:0000256" key="18">
    <source>
        <dbReference type="HAMAP-Rule" id="MF_01966"/>
    </source>
</evidence>
<dbReference type="Gene3D" id="3.40.50.10260">
    <property type="entry name" value="YjeF N-terminal domain"/>
    <property type="match status" value="1"/>
</dbReference>
<dbReference type="PANTHER" id="PTHR12592:SF0">
    <property type="entry name" value="ATP-DEPENDENT (S)-NAD(P)H-HYDRATE DEHYDRATASE"/>
    <property type="match status" value="1"/>
</dbReference>
<evidence type="ECO:0000313" key="22">
    <source>
        <dbReference type="EMBL" id="KAA1188972.1"/>
    </source>
</evidence>
<evidence type="ECO:0000256" key="14">
    <source>
        <dbReference type="ARBA" id="ARBA00025153"/>
    </source>
</evidence>
<evidence type="ECO:0000256" key="11">
    <source>
        <dbReference type="ARBA" id="ARBA00023235"/>
    </source>
</evidence>
<comment type="cofactor">
    <cofactor evidence="18 19">
        <name>K(+)</name>
        <dbReference type="ChEBI" id="CHEBI:29103"/>
    </cofactor>
    <text evidence="18 19">Binds 1 potassium ion per subunit.</text>
</comment>
<comment type="catalytic activity">
    <reaction evidence="15 17 19">
        <text>(6S)-NADHX + ADP = AMP + phosphate + NADH + H(+)</text>
        <dbReference type="Rhea" id="RHEA:32223"/>
        <dbReference type="ChEBI" id="CHEBI:15378"/>
        <dbReference type="ChEBI" id="CHEBI:43474"/>
        <dbReference type="ChEBI" id="CHEBI:57945"/>
        <dbReference type="ChEBI" id="CHEBI:64074"/>
        <dbReference type="ChEBI" id="CHEBI:456215"/>
        <dbReference type="ChEBI" id="CHEBI:456216"/>
        <dbReference type="EC" id="4.2.1.136"/>
    </reaction>
</comment>
<evidence type="ECO:0000259" key="21">
    <source>
        <dbReference type="PROSITE" id="PS51385"/>
    </source>
</evidence>
<keyword evidence="8 17" id="KW-0521">NADP</keyword>
<dbReference type="InterPro" id="IPR017953">
    <property type="entry name" value="Carbohydrate_kinase_pred_CS"/>
</dbReference>
<dbReference type="PROSITE" id="PS51383">
    <property type="entry name" value="YJEF_C_3"/>
    <property type="match status" value="1"/>
</dbReference>
<dbReference type="EC" id="5.1.99.6" evidence="19"/>
<comment type="similarity">
    <text evidence="18">Belongs to the NnrE/AIBP family.</text>
</comment>
<keyword evidence="13" id="KW-0511">Multifunctional enzyme</keyword>
<comment type="function">
    <text evidence="18">Catalyzes the epimerization of the S- and R-forms of NAD(P)HX, a damaged form of NAD(P)H that is a result of enzymatic or heat-dependent hydration. This is a prerequisite for the S-specific NAD(P)H-hydrate dehydratase to allow the repair of both epimers of NAD(P)HX.</text>
</comment>
<dbReference type="EMBL" id="VTUX01000009">
    <property type="protein sequence ID" value="KAA1188972.1"/>
    <property type="molecule type" value="Genomic_DNA"/>
</dbReference>
<evidence type="ECO:0000256" key="6">
    <source>
        <dbReference type="ARBA" id="ARBA00022741"/>
    </source>
</evidence>
<feature type="binding site" evidence="18">
    <location>
        <begin position="131"/>
        <end position="137"/>
    </location>
    <ligand>
        <name>(6S)-NADPHX</name>
        <dbReference type="ChEBI" id="CHEBI:64076"/>
    </ligand>
</feature>
<dbReference type="InterPro" id="IPR029056">
    <property type="entry name" value="Ribokinase-like"/>
</dbReference>
<comment type="similarity">
    <text evidence="3 19">In the N-terminal section; belongs to the NnrE/AIBP family.</text>
</comment>
<evidence type="ECO:0000256" key="4">
    <source>
        <dbReference type="ARBA" id="ARBA00009524"/>
    </source>
</evidence>
<dbReference type="HAMAP" id="MF_01965">
    <property type="entry name" value="NADHX_dehydratase"/>
    <property type="match status" value="1"/>
</dbReference>
<dbReference type="AlphaFoldDB" id="A0A5B0WPN4"/>
<dbReference type="Pfam" id="PF03853">
    <property type="entry name" value="YjeF_N"/>
    <property type="match status" value="1"/>
</dbReference>
<dbReference type="PIRSF" id="PIRSF017184">
    <property type="entry name" value="Nnr"/>
    <property type="match status" value="1"/>
</dbReference>
<keyword evidence="12 17" id="KW-0456">Lyase</keyword>
<dbReference type="InterPro" id="IPR030677">
    <property type="entry name" value="Nnr"/>
</dbReference>
<comment type="similarity">
    <text evidence="17">Belongs to the NnrD/CARKD family.</text>
</comment>
<dbReference type="GO" id="GO:0046496">
    <property type="term" value="P:nicotinamide nucleotide metabolic process"/>
    <property type="evidence" value="ECO:0007669"/>
    <property type="project" value="UniProtKB-UniRule"/>
</dbReference>
<feature type="binding site" evidence="18">
    <location>
        <position position="64"/>
    </location>
    <ligand>
        <name>K(+)</name>
        <dbReference type="ChEBI" id="CHEBI:29103"/>
    </ligand>
</feature>
<dbReference type="Gene3D" id="3.40.1190.20">
    <property type="match status" value="1"/>
</dbReference>
<evidence type="ECO:0000256" key="17">
    <source>
        <dbReference type="HAMAP-Rule" id="MF_01965"/>
    </source>
</evidence>
<feature type="binding site" evidence="17">
    <location>
        <begin position="407"/>
        <end position="411"/>
    </location>
    <ligand>
        <name>AMP</name>
        <dbReference type="ChEBI" id="CHEBI:456215"/>
    </ligand>
</feature>
<dbReference type="GO" id="GO:0052856">
    <property type="term" value="F:NAD(P)HX epimerase activity"/>
    <property type="evidence" value="ECO:0007669"/>
    <property type="project" value="UniProtKB-UniRule"/>
</dbReference>
<dbReference type="NCBIfam" id="TIGR00196">
    <property type="entry name" value="yjeF_cterm"/>
    <property type="match status" value="1"/>
</dbReference>
<name>A0A5B0WPN4_9GAMM</name>
<evidence type="ECO:0000256" key="7">
    <source>
        <dbReference type="ARBA" id="ARBA00022840"/>
    </source>
</evidence>
<accession>A0A5B0WPN4</accession>
<comment type="function">
    <text evidence="17">Catalyzes the dehydration of the S-form of NAD(P)HX at the expense of ADP, which is converted to AMP. Together with NAD(P)HX epimerase, which catalyzes the epimerization of the S- and R-forms, the enzyme allows the repair of both epimers of NAD(P)HX, a damaged form of NAD(P)H that is a result of enzymatic or heat-dependent hydration.</text>
</comment>
<dbReference type="HAMAP" id="MF_01966">
    <property type="entry name" value="NADHX_epimerase"/>
    <property type="match status" value="1"/>
</dbReference>
<feature type="binding site" evidence="17">
    <location>
        <position position="436"/>
    </location>
    <ligand>
        <name>(6S)-NADPHX</name>
        <dbReference type="ChEBI" id="CHEBI:64076"/>
    </ligand>
</feature>
<evidence type="ECO:0000256" key="5">
    <source>
        <dbReference type="ARBA" id="ARBA00022723"/>
    </source>
</evidence>
<dbReference type="PROSITE" id="PS51385">
    <property type="entry name" value="YJEF_N"/>
    <property type="match status" value="1"/>
</dbReference>
<comment type="function">
    <text evidence="14 19">Bifunctional enzyme that catalyzes the epimerization of the S- and R-forms of NAD(P)HX and the dehydration of the S-form of NAD(P)HX at the expense of ADP, which is converted to AMP. This allows the repair of both epimers of NAD(P)HX, a damaged form of NAD(P)H that is a result of enzymatic or heat-dependent hydration.</text>
</comment>
<dbReference type="Proteomes" id="UP000323708">
    <property type="component" value="Unassembled WGS sequence"/>
</dbReference>
<evidence type="ECO:0000256" key="10">
    <source>
        <dbReference type="ARBA" id="ARBA00023027"/>
    </source>
</evidence>
<dbReference type="InterPro" id="IPR004443">
    <property type="entry name" value="YjeF_N_dom"/>
</dbReference>
<evidence type="ECO:0000256" key="8">
    <source>
        <dbReference type="ARBA" id="ARBA00022857"/>
    </source>
</evidence>
<feature type="binding site" evidence="17">
    <location>
        <position position="370"/>
    </location>
    <ligand>
        <name>(6S)-NADPHX</name>
        <dbReference type="ChEBI" id="CHEBI:64076"/>
    </ligand>
</feature>
<dbReference type="GO" id="GO:0052855">
    <property type="term" value="F:ADP-dependent NAD(P)H-hydrate dehydratase activity"/>
    <property type="evidence" value="ECO:0007669"/>
    <property type="project" value="UniProtKB-UniRule"/>
</dbReference>
<evidence type="ECO:0000259" key="20">
    <source>
        <dbReference type="PROSITE" id="PS51383"/>
    </source>
</evidence>
<reference evidence="22 23" key="1">
    <citation type="submission" date="2019-09" db="EMBL/GenBank/DDBJ databases">
        <authorList>
            <person name="Chen X.-Y."/>
        </authorList>
    </citation>
    <scope>NUCLEOTIDE SEQUENCE [LARGE SCALE GENOMIC DNA]</scope>
    <source>
        <strain evidence="22 23">NY5</strain>
    </source>
</reference>
<feature type="domain" description="YjeF N-terminal" evidence="21">
    <location>
        <begin position="15"/>
        <end position="217"/>
    </location>
</feature>
<comment type="subunit">
    <text evidence="17">Homotetramer.</text>
</comment>
<evidence type="ECO:0000256" key="9">
    <source>
        <dbReference type="ARBA" id="ARBA00022958"/>
    </source>
</evidence>
<sequence>MDLTRFETLYTAEQTRALDRCAIDTHKVPGITLMSRAARAAFDCLISTWPQPECVQVLCGTGNNGGDGFLVADMAHKRGIRTTVLQVGDAEKITGDALLARQQALANGVEILPFAEGAVLPIGVVVDALLGTGLGGDVRGEYATAIAEINAAGTAVLAMDIPSGLCADTGRVLGHAVRADLTVTFIGLKRGLFTLQAMDYTGELQFADLMVPAQIYRQVPADCHRLELEALLDDLVPRPATAHKGLYGTVLVVGGDYGMAGAAALAAEAALRCGAGLVRVATRPEHVAALVARTPEVMPRGVESGEELQPLLEAADVLVVGPGLGQSPWAQYLLQAAVASGKPMVLDADGLNLLAAQAVQPRPGMILTPHPGEAARLLGISTAAVQADRFAAARALQDKFGAVVVLKGNGSLVAGDDALLLSDYGNPGMASGGMGDVLSGVIGSLLAQGMAPLQSAALGVCLHGAAADIAAEEGQRGLAASDLAPVLRELLG</sequence>